<evidence type="ECO:0008006" key="3">
    <source>
        <dbReference type="Google" id="ProtNLM"/>
    </source>
</evidence>
<evidence type="ECO:0000313" key="2">
    <source>
        <dbReference type="EMBL" id="SVE09865.1"/>
    </source>
</evidence>
<reference evidence="2" key="1">
    <citation type="submission" date="2018-05" db="EMBL/GenBank/DDBJ databases">
        <authorList>
            <person name="Lanie J.A."/>
            <person name="Ng W.-L."/>
            <person name="Kazmierczak K.M."/>
            <person name="Andrzejewski T.M."/>
            <person name="Davidsen T.M."/>
            <person name="Wayne K.J."/>
            <person name="Tettelin H."/>
            <person name="Glass J.I."/>
            <person name="Rusch D."/>
            <person name="Podicherti R."/>
            <person name="Tsui H.-C.T."/>
            <person name="Winkler M.E."/>
        </authorList>
    </citation>
    <scope>NUCLEOTIDE SEQUENCE</scope>
</reference>
<dbReference type="InterPro" id="IPR001258">
    <property type="entry name" value="NHL_repeat"/>
</dbReference>
<dbReference type="SUPFAM" id="SSF101898">
    <property type="entry name" value="NHL repeat"/>
    <property type="match status" value="1"/>
</dbReference>
<dbReference type="EMBL" id="UINC01193993">
    <property type="protein sequence ID" value="SVE09865.1"/>
    <property type="molecule type" value="Genomic_DNA"/>
</dbReference>
<keyword evidence="1" id="KW-0677">Repeat</keyword>
<organism evidence="2">
    <name type="scientific">marine metagenome</name>
    <dbReference type="NCBI Taxonomy" id="408172"/>
    <lineage>
        <taxon>unclassified sequences</taxon>
        <taxon>metagenomes</taxon>
        <taxon>ecological metagenomes</taxon>
    </lineage>
</organism>
<feature type="non-terminal residue" evidence="2">
    <location>
        <position position="155"/>
    </location>
</feature>
<dbReference type="AlphaFoldDB" id="A0A383ARL6"/>
<dbReference type="InterPro" id="IPR011042">
    <property type="entry name" value="6-blade_b-propeller_TolB-like"/>
</dbReference>
<gene>
    <name evidence="2" type="ORF">METZ01_LOCUS462719</name>
</gene>
<name>A0A383ARL6_9ZZZZ</name>
<dbReference type="Pfam" id="PF01436">
    <property type="entry name" value="NHL"/>
    <property type="match status" value="1"/>
</dbReference>
<sequence>MRKLIAFFSAVLLCSVGSIAFGVGFLKFEREFSGKGASSGFFGKDINVAFDTKGNTYVADSQNRLIQKISPKGDFLDQILMVDDTTAFKEPGDITVDSAGNIYVADTAANHIAETENPKIYIFAPCVYKFDALGENVHTYFVGNVSVRPKTVLPA</sequence>
<accession>A0A383ARL6</accession>
<proteinExistence type="predicted"/>
<protein>
    <recommendedName>
        <fullName evidence="3">SMP-30/Gluconolactonase/LRE-like region domain-containing protein</fullName>
    </recommendedName>
</protein>
<evidence type="ECO:0000256" key="1">
    <source>
        <dbReference type="ARBA" id="ARBA00022737"/>
    </source>
</evidence>
<dbReference type="Gene3D" id="2.120.10.30">
    <property type="entry name" value="TolB, C-terminal domain"/>
    <property type="match status" value="1"/>
</dbReference>